<proteinExistence type="predicted"/>
<gene>
    <name evidence="3" type="ORF">MNOR_LOCUS11411</name>
</gene>
<dbReference type="Proteomes" id="UP001497623">
    <property type="component" value="Unassembled WGS sequence"/>
</dbReference>
<keyword evidence="1" id="KW-0175">Coiled coil</keyword>
<organism evidence="3 4">
    <name type="scientific">Meganyctiphanes norvegica</name>
    <name type="common">Northern krill</name>
    <name type="synonym">Thysanopoda norvegica</name>
    <dbReference type="NCBI Taxonomy" id="48144"/>
    <lineage>
        <taxon>Eukaryota</taxon>
        <taxon>Metazoa</taxon>
        <taxon>Ecdysozoa</taxon>
        <taxon>Arthropoda</taxon>
        <taxon>Crustacea</taxon>
        <taxon>Multicrustacea</taxon>
        <taxon>Malacostraca</taxon>
        <taxon>Eumalacostraca</taxon>
        <taxon>Eucarida</taxon>
        <taxon>Euphausiacea</taxon>
        <taxon>Euphausiidae</taxon>
        <taxon>Meganyctiphanes</taxon>
    </lineage>
</organism>
<evidence type="ECO:0000259" key="2">
    <source>
        <dbReference type="Pfam" id="PF12325"/>
    </source>
</evidence>
<keyword evidence="4" id="KW-1185">Reference proteome</keyword>
<comment type="caution">
    <text evidence="3">The sequence shown here is derived from an EMBL/GenBank/DDBJ whole genome shotgun (WGS) entry which is preliminary data.</text>
</comment>
<evidence type="ECO:0000313" key="3">
    <source>
        <dbReference type="EMBL" id="CAL4080870.1"/>
    </source>
</evidence>
<reference evidence="3 4" key="1">
    <citation type="submission" date="2024-05" db="EMBL/GenBank/DDBJ databases">
        <authorList>
            <person name="Wallberg A."/>
        </authorList>
    </citation>
    <scope>NUCLEOTIDE SEQUENCE [LARGE SCALE GENOMIC DNA]</scope>
</reference>
<dbReference type="InterPro" id="IPR022091">
    <property type="entry name" value="TMF_TATA-bd"/>
</dbReference>
<evidence type="ECO:0000256" key="1">
    <source>
        <dbReference type="SAM" id="Coils"/>
    </source>
</evidence>
<feature type="non-terminal residue" evidence="3">
    <location>
        <position position="214"/>
    </location>
</feature>
<dbReference type="AlphaFoldDB" id="A0AAV2QGH5"/>
<protein>
    <recommendedName>
        <fullName evidence="2">TATA element modulatory factor 1 TATA binding domain-containing protein</fullName>
    </recommendedName>
</protein>
<evidence type="ECO:0000313" key="4">
    <source>
        <dbReference type="Proteomes" id="UP001497623"/>
    </source>
</evidence>
<dbReference type="Pfam" id="PF12325">
    <property type="entry name" value="TMF_TATA_bd"/>
    <property type="match status" value="1"/>
</dbReference>
<accession>A0AAV2QGH5</accession>
<dbReference type="SUPFAM" id="SSF144266">
    <property type="entry name" value="MPN010-like"/>
    <property type="match status" value="1"/>
</dbReference>
<sequence>MCTPCLENCIGRDVNECSVCNKTFETTSAEDIPVNTTLENVIGYVSKLKLYYSQAKESILTEAQKEINHHDSTISTMEILVDEMKNKVRRKEVEIKILRKEIDEYNKNRDEVLNEICENKVMRDQIKEYIEKINTPGEDMPKLEEKIKTSKEHLECIAEKYATEPPFLRQNMTEEERKDLNKNMHDSGRYTKIQKVTAALEAGADMNYRWDYSG</sequence>
<dbReference type="EMBL" id="CAXKWB010005987">
    <property type="protein sequence ID" value="CAL4080870.1"/>
    <property type="molecule type" value="Genomic_DNA"/>
</dbReference>
<name>A0AAV2QGH5_MEGNR</name>
<feature type="domain" description="TATA element modulatory factor 1 TATA binding" evidence="2">
    <location>
        <begin position="79"/>
        <end position="154"/>
    </location>
</feature>
<feature type="coiled-coil region" evidence="1">
    <location>
        <begin position="74"/>
        <end position="115"/>
    </location>
</feature>